<dbReference type="Proteomes" id="UP000006251">
    <property type="component" value="Unassembled WGS sequence"/>
</dbReference>
<protein>
    <submittedName>
        <fullName evidence="8">23S rRNA (Uracil1939-C5)-methyltransferase</fullName>
        <ecNumber evidence="8">2.1.1.190</ecNumber>
    </submittedName>
</protein>
<keyword evidence="1" id="KW-0408">Iron</keyword>
<dbReference type="InterPro" id="IPR010280">
    <property type="entry name" value="U5_MeTrfase_fam"/>
</dbReference>
<dbReference type="NCBIfam" id="TIGR00479">
    <property type="entry name" value="rumA"/>
    <property type="match status" value="1"/>
</dbReference>
<dbReference type="Gene3D" id="3.40.50.150">
    <property type="entry name" value="Vaccinia Virus protein VP39"/>
    <property type="match status" value="1"/>
</dbReference>
<keyword evidence="1" id="KW-0004">4Fe-4S</keyword>
<dbReference type="EMBL" id="BAEQ01000042">
    <property type="protein sequence ID" value="GAC29145.1"/>
    <property type="molecule type" value="Genomic_DNA"/>
</dbReference>
<reference evidence="9" key="1">
    <citation type="journal article" date="2014" name="Environ. Microbiol.">
        <title>Comparative genomics of the marine bacterial genus Glaciecola reveals the high degree of genomic diversity and genomic characteristic for cold adaptation.</title>
        <authorList>
            <person name="Qin Q.L."/>
            <person name="Xie B.B."/>
            <person name="Yu Y."/>
            <person name="Shu Y.L."/>
            <person name="Rong J.C."/>
            <person name="Zhang Y.J."/>
            <person name="Zhao D.L."/>
            <person name="Chen X.L."/>
            <person name="Zhang X.Y."/>
            <person name="Chen B."/>
            <person name="Zhou B.C."/>
            <person name="Zhang Y.Z."/>
        </authorList>
    </citation>
    <scope>NUCLEOTIDE SEQUENCE [LARGE SCALE GENOMIC DNA]</scope>
    <source>
        <strain evidence="9">ACAM 615</strain>
    </source>
</reference>
<dbReference type="Gene3D" id="2.40.50.140">
    <property type="entry name" value="Nucleic acid-binding proteins"/>
    <property type="match status" value="1"/>
</dbReference>
<dbReference type="STRING" id="1121922.GCA_000428905_02663"/>
<feature type="binding site" evidence="6">
    <location>
        <position position="336"/>
    </location>
    <ligand>
        <name>S-adenosyl-L-methionine</name>
        <dbReference type="ChEBI" id="CHEBI:59789"/>
    </ligand>
</feature>
<keyword evidence="4 6" id="KW-0949">S-adenosyl-L-methionine</keyword>
<evidence type="ECO:0000256" key="1">
    <source>
        <dbReference type="ARBA" id="ARBA00022485"/>
    </source>
</evidence>
<keyword evidence="2 6" id="KW-0489">Methyltransferase</keyword>
<keyword evidence="9" id="KW-1185">Reference proteome</keyword>
<gene>
    <name evidence="8" type="primary">rumA</name>
    <name evidence="8" type="ORF">GPAL_2284</name>
</gene>
<proteinExistence type="inferred from homology"/>
<evidence type="ECO:0000256" key="5">
    <source>
        <dbReference type="ARBA" id="ARBA00023014"/>
    </source>
</evidence>
<dbReference type="Pfam" id="PF05958">
    <property type="entry name" value="tRNA_U5-meth_tr"/>
    <property type="match status" value="1"/>
</dbReference>
<comment type="caution">
    <text evidence="8">The sequence shown here is derived from an EMBL/GenBank/DDBJ whole genome shotgun (WGS) entry which is preliminary data.</text>
</comment>
<dbReference type="PANTHER" id="PTHR11061:SF49">
    <property type="entry name" value="23S RRNA (URACIL(1939)-C(5))-METHYLTRANSFERASE RLMD"/>
    <property type="match status" value="1"/>
</dbReference>
<sequence>MVQFFKAKKQSPLGKNRVQEQSCHETIEMSVDVIDHNANGILLSHQPIIVVPASIPGELYRVSILSKKQKVWHGKIVKVLQGHESARVKAFCPYVNECGGCSHQAFDADYLIEAKQISLQSYLNKAIASTKLERCEWEEVIKSDIADNRYGYRRRARIAIDARNSNEIKIGFRQEKSNKIVDIPRCAVLAESLQSVYERLVTIIKRLPSASSIGHITLTEGAQRAQVCLHLTKSLNAESVQILALEQASSGTQYVIESPASKLINITALRSSGGSSDVATNSVSNSVFTISDSPGVNLAITANNFIQINQHVNQQMLTLAKDWLNPTSEDYVVDLFSGVGNFSLALAPYCKQVIGVEGVPEMVQQAAANAQLNGIKNCRFEHYDLNDLALKATLNIPQGALFIVDPSRAGALAIMKVISVFKPQKILYVSCNPTSFARDIDVLPSKFEITKMRALDMFPFTKHIEMVALISSK</sequence>
<keyword evidence="5" id="KW-0411">Iron-sulfur</keyword>
<evidence type="ECO:0000256" key="3">
    <source>
        <dbReference type="ARBA" id="ARBA00022679"/>
    </source>
</evidence>
<name>K7A0T8_9ALTE</name>
<dbReference type="AlphaFoldDB" id="K7A0T8"/>
<dbReference type="OrthoDB" id="9804590at2"/>
<evidence type="ECO:0000313" key="8">
    <source>
        <dbReference type="EMBL" id="GAC29145.1"/>
    </source>
</evidence>
<dbReference type="CDD" id="cd02440">
    <property type="entry name" value="AdoMet_MTases"/>
    <property type="match status" value="1"/>
</dbReference>
<dbReference type="PROSITE" id="PS51687">
    <property type="entry name" value="SAM_MT_RNA_M5U"/>
    <property type="match status" value="1"/>
</dbReference>
<dbReference type="Gene3D" id="2.40.50.1070">
    <property type="match status" value="1"/>
</dbReference>
<keyword evidence="3 6" id="KW-0808">Transferase</keyword>
<feature type="active site" evidence="7">
    <location>
        <position position="431"/>
    </location>
</feature>
<dbReference type="InterPro" id="IPR030390">
    <property type="entry name" value="MeTrfase_TrmA_AS"/>
</dbReference>
<feature type="binding site" evidence="6">
    <location>
        <position position="307"/>
    </location>
    <ligand>
        <name>S-adenosyl-L-methionine</name>
        <dbReference type="ChEBI" id="CHEBI:59789"/>
    </ligand>
</feature>
<evidence type="ECO:0000313" key="9">
    <source>
        <dbReference type="Proteomes" id="UP000006251"/>
    </source>
</evidence>
<dbReference type="RefSeq" id="WP_006011713.1">
    <property type="nucleotide sequence ID" value="NZ_AUAV01000014.1"/>
</dbReference>
<dbReference type="SUPFAM" id="SSF53335">
    <property type="entry name" value="S-adenosyl-L-methionine-dependent methyltransferases"/>
    <property type="match status" value="1"/>
</dbReference>
<dbReference type="GO" id="GO:0070475">
    <property type="term" value="P:rRNA base methylation"/>
    <property type="evidence" value="ECO:0007669"/>
    <property type="project" value="TreeGrafter"/>
</dbReference>
<dbReference type="EC" id="2.1.1.190" evidence="8"/>
<evidence type="ECO:0000256" key="6">
    <source>
        <dbReference type="PROSITE-ProRule" id="PRU01024"/>
    </source>
</evidence>
<evidence type="ECO:0000256" key="2">
    <source>
        <dbReference type="ARBA" id="ARBA00022603"/>
    </source>
</evidence>
<feature type="binding site" evidence="6">
    <location>
        <position position="357"/>
    </location>
    <ligand>
        <name>S-adenosyl-L-methionine</name>
        <dbReference type="ChEBI" id="CHEBI:59789"/>
    </ligand>
</feature>
<feature type="active site" description="Nucleophile" evidence="6">
    <location>
        <position position="431"/>
    </location>
</feature>
<dbReference type="GO" id="GO:0070041">
    <property type="term" value="F:rRNA (uridine-C5-)-methyltransferase activity"/>
    <property type="evidence" value="ECO:0007669"/>
    <property type="project" value="TreeGrafter"/>
</dbReference>
<dbReference type="InterPro" id="IPR029063">
    <property type="entry name" value="SAM-dependent_MTases_sf"/>
</dbReference>
<feature type="binding site" evidence="6">
    <location>
        <position position="405"/>
    </location>
    <ligand>
        <name>S-adenosyl-L-methionine</name>
        <dbReference type="ChEBI" id="CHEBI:59789"/>
    </ligand>
</feature>
<dbReference type="PROSITE" id="PS01230">
    <property type="entry name" value="TRMA_1"/>
    <property type="match status" value="1"/>
</dbReference>
<accession>K7A0T8</accession>
<dbReference type="PANTHER" id="PTHR11061">
    <property type="entry name" value="RNA M5U METHYLTRANSFERASE"/>
    <property type="match status" value="1"/>
</dbReference>
<evidence type="ECO:0000256" key="7">
    <source>
        <dbReference type="PROSITE-ProRule" id="PRU10015"/>
    </source>
</evidence>
<comment type="similarity">
    <text evidence="6">Belongs to the class I-like SAM-binding methyltransferase superfamily. RNA M5U methyltransferase family.</text>
</comment>
<organism evidence="8 9">
    <name type="scientific">Brumicola pallidula DSM 14239 = ACAM 615</name>
    <dbReference type="NCBI Taxonomy" id="1121922"/>
    <lineage>
        <taxon>Bacteria</taxon>
        <taxon>Pseudomonadati</taxon>
        <taxon>Pseudomonadota</taxon>
        <taxon>Gammaproteobacteria</taxon>
        <taxon>Alteromonadales</taxon>
        <taxon>Alteromonadaceae</taxon>
        <taxon>Brumicola</taxon>
    </lineage>
</organism>
<dbReference type="InterPro" id="IPR012340">
    <property type="entry name" value="NA-bd_OB-fold"/>
</dbReference>
<dbReference type="GO" id="GO:0051539">
    <property type="term" value="F:4 iron, 4 sulfur cluster binding"/>
    <property type="evidence" value="ECO:0007669"/>
    <property type="project" value="UniProtKB-KW"/>
</dbReference>
<evidence type="ECO:0000256" key="4">
    <source>
        <dbReference type="ARBA" id="ARBA00022691"/>
    </source>
</evidence>
<keyword evidence="1" id="KW-0479">Metal-binding</keyword>